<dbReference type="PANTHER" id="PTHR45821:SF5">
    <property type="entry name" value="SNF2 DOMAIN-CONTAINING PROTEIN CLASSY 4"/>
    <property type="match status" value="1"/>
</dbReference>
<dbReference type="Proteomes" id="UP001141253">
    <property type="component" value="Chromosome 1"/>
</dbReference>
<organism evidence="8 9">
    <name type="scientific">Salix suchowensis</name>
    <dbReference type="NCBI Taxonomy" id="1278906"/>
    <lineage>
        <taxon>Eukaryota</taxon>
        <taxon>Viridiplantae</taxon>
        <taxon>Streptophyta</taxon>
        <taxon>Embryophyta</taxon>
        <taxon>Tracheophyta</taxon>
        <taxon>Spermatophyta</taxon>
        <taxon>Magnoliopsida</taxon>
        <taxon>eudicotyledons</taxon>
        <taxon>Gunneridae</taxon>
        <taxon>Pentapetalae</taxon>
        <taxon>rosids</taxon>
        <taxon>fabids</taxon>
        <taxon>Malpighiales</taxon>
        <taxon>Salicaceae</taxon>
        <taxon>Saliceae</taxon>
        <taxon>Salix</taxon>
    </lineage>
</organism>
<dbReference type="Gene3D" id="2.20.25.30">
    <property type="match status" value="1"/>
</dbReference>
<protein>
    <submittedName>
        <fullName evidence="8">Uncharacterized protein</fullName>
    </submittedName>
</protein>
<keyword evidence="5" id="KW-0689">Ribosomal protein</keyword>
<proteinExistence type="predicted"/>
<evidence type="ECO:0000256" key="3">
    <source>
        <dbReference type="ARBA" id="ARBA00022806"/>
    </source>
</evidence>
<evidence type="ECO:0000256" key="6">
    <source>
        <dbReference type="ARBA" id="ARBA00023242"/>
    </source>
</evidence>
<dbReference type="Gene3D" id="3.40.50.300">
    <property type="entry name" value="P-loop containing nucleotide triphosphate hydrolases"/>
    <property type="match status" value="2"/>
</dbReference>
<sequence>MQFSFYPHGEVILLEKEKIALWVSPMDFLLEKTREREGHTPRNKQSLVWKALSKMRSLPNTIESFIKKHGLKENESRCNWFSLTNPLGKVIDDGMEDARLEVRKMIRTLVHVQGTILQEKLPGLRESLISSVSVHPSLLKKSSETEELQVDWHELKRLQKNPNASVKTHFLVELNHLSKSRNEKVLVFCQYLPPLNLICKQLKSQFRWAKGKKVLYMDGALTTRINVNHFNDPRKTQAISSAYKLGQDEIMYSYHLVTSGEEEKYCRQARKERLSELVFYSADNAGNEKKNSSDISDDSKDRGLEALVEHESLKCMFKRIIYEPEDSSLDGRTAEDQAGSAISLTLFTASPAIQWTGCQDRKEVPDMVPVFVSRSKRWRLTGSVFVCESVNVVPSVDCGKVKPGGAYTLNTASAVTVRSTIRRLREQN</sequence>
<dbReference type="InterPro" id="IPR027417">
    <property type="entry name" value="P-loop_NTPase"/>
</dbReference>
<evidence type="ECO:0000256" key="2">
    <source>
        <dbReference type="ARBA" id="ARBA00022741"/>
    </source>
</evidence>
<keyword evidence="7" id="KW-0687">Ribonucleoprotein</keyword>
<dbReference type="PANTHER" id="PTHR45821">
    <property type="entry name" value="SNF2 DOMAIN-CONTAINING PROTEIN CLASSY 2-RELATED"/>
    <property type="match status" value="1"/>
</dbReference>
<evidence type="ECO:0000313" key="9">
    <source>
        <dbReference type="Proteomes" id="UP001141253"/>
    </source>
</evidence>
<name>A0ABQ9C5T4_9ROSI</name>
<comment type="caution">
    <text evidence="8">The sequence shown here is derived from an EMBL/GenBank/DDBJ whole genome shotgun (WGS) entry which is preliminary data.</text>
</comment>
<evidence type="ECO:0000313" key="8">
    <source>
        <dbReference type="EMBL" id="KAJ6394185.1"/>
    </source>
</evidence>
<comment type="subcellular location">
    <subcellularLocation>
        <location evidence="1">Nucleus</location>
    </subcellularLocation>
</comment>
<evidence type="ECO:0000256" key="7">
    <source>
        <dbReference type="ARBA" id="ARBA00023274"/>
    </source>
</evidence>
<dbReference type="InterPro" id="IPR011331">
    <property type="entry name" value="Ribosomal_eL37/eL43"/>
</dbReference>
<dbReference type="InterPro" id="IPR044567">
    <property type="entry name" value="CLSY/DRD1"/>
</dbReference>
<dbReference type="InterPro" id="IPR002674">
    <property type="entry name" value="Ribosomal_eL43"/>
</dbReference>
<keyword evidence="3" id="KW-0378">Hydrolase</keyword>
<evidence type="ECO:0000256" key="5">
    <source>
        <dbReference type="ARBA" id="ARBA00022980"/>
    </source>
</evidence>
<dbReference type="Pfam" id="PF01780">
    <property type="entry name" value="Ribosomal_L37ae"/>
    <property type="match status" value="1"/>
</dbReference>
<keyword evidence="3" id="KW-0347">Helicase</keyword>
<reference evidence="8" key="1">
    <citation type="submission" date="2022-10" db="EMBL/GenBank/DDBJ databases">
        <authorList>
            <person name="Hyden B.L."/>
            <person name="Feng K."/>
            <person name="Yates T."/>
            <person name="Jawdy S."/>
            <person name="Smart L.B."/>
            <person name="Muchero W."/>
        </authorList>
    </citation>
    <scope>NUCLEOTIDE SEQUENCE</scope>
    <source>
        <tissue evidence="8">Shoot tip</tissue>
    </source>
</reference>
<keyword evidence="6" id="KW-0539">Nucleus</keyword>
<gene>
    <name evidence="8" type="ORF">OIU77_023417</name>
</gene>
<keyword evidence="9" id="KW-1185">Reference proteome</keyword>
<reference evidence="8" key="2">
    <citation type="journal article" date="2023" name="Int. J. Mol. Sci.">
        <title>De Novo Assembly and Annotation of 11 Diverse Shrub Willow (Salix) Genomes Reveals Novel Gene Organization in Sex-Linked Regions.</title>
        <authorList>
            <person name="Hyden B."/>
            <person name="Feng K."/>
            <person name="Yates T.B."/>
            <person name="Jawdy S."/>
            <person name="Cereghino C."/>
            <person name="Smart L.B."/>
            <person name="Muchero W."/>
        </authorList>
    </citation>
    <scope>NUCLEOTIDE SEQUENCE</scope>
    <source>
        <tissue evidence="8">Shoot tip</tissue>
    </source>
</reference>
<dbReference type="EMBL" id="JAPFFI010000005">
    <property type="protein sequence ID" value="KAJ6394185.1"/>
    <property type="molecule type" value="Genomic_DNA"/>
</dbReference>
<keyword evidence="4" id="KW-0067">ATP-binding</keyword>
<keyword evidence="2" id="KW-0547">Nucleotide-binding</keyword>
<evidence type="ECO:0000256" key="1">
    <source>
        <dbReference type="ARBA" id="ARBA00004123"/>
    </source>
</evidence>
<accession>A0ABQ9C5T4</accession>
<evidence type="ECO:0000256" key="4">
    <source>
        <dbReference type="ARBA" id="ARBA00022840"/>
    </source>
</evidence>
<dbReference type="SUPFAM" id="SSF52540">
    <property type="entry name" value="P-loop containing nucleoside triphosphate hydrolases"/>
    <property type="match status" value="1"/>
</dbReference>